<dbReference type="PANTHER" id="PTHR22726">
    <property type="entry name" value="METALLOENDOPEPTIDASE OMA1"/>
    <property type="match status" value="1"/>
</dbReference>
<evidence type="ECO:0000259" key="9">
    <source>
        <dbReference type="Pfam" id="PF23368"/>
    </source>
</evidence>
<keyword evidence="1 6" id="KW-0645">Protease</keyword>
<keyword evidence="11" id="KW-1185">Reference proteome</keyword>
<reference evidence="11" key="1">
    <citation type="journal article" date="2019" name="Int. J. Syst. Evol. Microbiol.">
        <title>The Global Catalogue of Microorganisms (GCM) 10K type strain sequencing project: providing services to taxonomists for standard genome sequencing and annotation.</title>
        <authorList>
            <consortium name="The Broad Institute Genomics Platform"/>
            <consortium name="The Broad Institute Genome Sequencing Center for Infectious Disease"/>
            <person name="Wu L."/>
            <person name="Ma J."/>
        </authorList>
    </citation>
    <scope>NUCLEOTIDE SEQUENCE [LARGE SCALE GENOMIC DNA]</scope>
    <source>
        <strain evidence="11">JCM 13378</strain>
    </source>
</reference>
<evidence type="ECO:0000256" key="4">
    <source>
        <dbReference type="ARBA" id="ARBA00022833"/>
    </source>
</evidence>
<dbReference type="Proteomes" id="UP001501757">
    <property type="component" value="Unassembled WGS sequence"/>
</dbReference>
<keyword evidence="4 6" id="KW-0862">Zinc</keyword>
<evidence type="ECO:0000256" key="7">
    <source>
        <dbReference type="SAM" id="Phobius"/>
    </source>
</evidence>
<gene>
    <name evidence="10" type="ORF">GCM10009092_27370</name>
</gene>
<feature type="domain" description="Peptidase M48" evidence="8">
    <location>
        <begin position="188"/>
        <end position="334"/>
    </location>
</feature>
<dbReference type="CDD" id="cd07332">
    <property type="entry name" value="M48C_Oma1_like"/>
    <property type="match status" value="1"/>
</dbReference>
<keyword evidence="5 6" id="KW-0482">Metalloprotease</keyword>
<name>A0ABP3H7L5_9ALTE</name>
<evidence type="ECO:0000256" key="5">
    <source>
        <dbReference type="ARBA" id="ARBA00023049"/>
    </source>
</evidence>
<evidence type="ECO:0000256" key="6">
    <source>
        <dbReference type="RuleBase" id="RU003983"/>
    </source>
</evidence>
<dbReference type="InterPro" id="IPR051156">
    <property type="entry name" value="Mito/Outer_Membr_Metalloprot"/>
</dbReference>
<dbReference type="RefSeq" id="WP_343845653.1">
    <property type="nucleotide sequence ID" value="NZ_BAAAEI010000015.1"/>
</dbReference>
<keyword evidence="3 6" id="KW-0378">Hydrolase</keyword>
<accession>A0ABP3H7L5</accession>
<keyword evidence="7" id="KW-1133">Transmembrane helix</keyword>
<evidence type="ECO:0000259" key="8">
    <source>
        <dbReference type="Pfam" id="PF01435"/>
    </source>
</evidence>
<dbReference type="Pfam" id="PF01435">
    <property type="entry name" value="Peptidase_M48"/>
    <property type="match status" value="1"/>
</dbReference>
<organism evidence="10 11">
    <name type="scientific">Bowmanella denitrificans</name>
    <dbReference type="NCBI Taxonomy" id="366582"/>
    <lineage>
        <taxon>Bacteria</taxon>
        <taxon>Pseudomonadati</taxon>
        <taxon>Pseudomonadota</taxon>
        <taxon>Gammaproteobacteria</taxon>
        <taxon>Alteromonadales</taxon>
        <taxon>Alteromonadaceae</taxon>
        <taxon>Bowmanella</taxon>
    </lineage>
</organism>
<keyword evidence="2" id="KW-0479">Metal-binding</keyword>
<evidence type="ECO:0000256" key="1">
    <source>
        <dbReference type="ARBA" id="ARBA00022670"/>
    </source>
</evidence>
<dbReference type="Gene3D" id="3.30.2010.10">
    <property type="entry name" value="Metalloproteases ('zincins'), catalytic domain"/>
    <property type="match status" value="1"/>
</dbReference>
<comment type="cofactor">
    <cofactor evidence="6">
        <name>Zn(2+)</name>
        <dbReference type="ChEBI" id="CHEBI:29105"/>
    </cofactor>
    <text evidence="6">Binds 1 zinc ion per subunit.</text>
</comment>
<evidence type="ECO:0000313" key="11">
    <source>
        <dbReference type="Proteomes" id="UP001501757"/>
    </source>
</evidence>
<sequence length="338" mass="37139">MQLYQGKLYAPGSSQSCEVQVRFDAGELCLQADGVWHSYEKSGLSSPAALGRMPREIRLPDGGLLQVAADKALNQWLDGDGLSARLAAMETNRWGILASLILAPLCLFALFKYAIPALAIGFAQYVPQSYVQIASEHTLLALDQSLLDPSELDAATQKDYLDYWQNTVTQLGLSPASYHIQFRHAETLGPNAFALPDGTIVITDQLVTLLENDKEVLQAVLLHEIGHVEHRHSMRLIAQTLVSSVVISYMFGDLSGMADLFAGASTTLVQNQFSQELEWQADGYALTQLDKLGKGRDSFAQAMEKLASLAPSSSMERWLSSHPMLKDRIQNARQDAQD</sequence>
<comment type="similarity">
    <text evidence="6">Belongs to the peptidase M48 family.</text>
</comment>
<feature type="transmembrane region" description="Helical" evidence="7">
    <location>
        <begin position="94"/>
        <end position="115"/>
    </location>
</feature>
<dbReference type="InterPro" id="IPR001915">
    <property type="entry name" value="Peptidase_M48"/>
</dbReference>
<dbReference type="Pfam" id="PF23368">
    <property type="entry name" value="DUF7092"/>
    <property type="match status" value="1"/>
</dbReference>
<feature type="domain" description="DUF7092" evidence="9">
    <location>
        <begin position="5"/>
        <end position="78"/>
    </location>
</feature>
<keyword evidence="7" id="KW-0812">Transmembrane</keyword>
<proteinExistence type="inferred from homology"/>
<comment type="caution">
    <text evidence="10">The sequence shown here is derived from an EMBL/GenBank/DDBJ whole genome shotgun (WGS) entry which is preliminary data.</text>
</comment>
<keyword evidence="7" id="KW-0472">Membrane</keyword>
<evidence type="ECO:0000256" key="3">
    <source>
        <dbReference type="ARBA" id="ARBA00022801"/>
    </source>
</evidence>
<dbReference type="EMBL" id="BAAAEI010000015">
    <property type="protein sequence ID" value="GAA0361555.1"/>
    <property type="molecule type" value="Genomic_DNA"/>
</dbReference>
<dbReference type="InterPro" id="IPR055518">
    <property type="entry name" value="DUF7092"/>
</dbReference>
<evidence type="ECO:0000313" key="10">
    <source>
        <dbReference type="EMBL" id="GAA0361555.1"/>
    </source>
</evidence>
<evidence type="ECO:0000256" key="2">
    <source>
        <dbReference type="ARBA" id="ARBA00022723"/>
    </source>
</evidence>
<dbReference type="PANTHER" id="PTHR22726:SF24">
    <property type="entry name" value="M48 FAMILY METALLOPEPTIDASE"/>
    <property type="match status" value="1"/>
</dbReference>
<protein>
    <submittedName>
        <fullName evidence="10">M48 family metallopeptidase</fullName>
    </submittedName>
</protein>